<keyword evidence="6" id="KW-0768">Sushi</keyword>
<dbReference type="Gene3D" id="2.10.70.10">
    <property type="entry name" value="Complement Module, domain 1"/>
    <property type="match status" value="3"/>
</dbReference>
<dbReference type="InterPro" id="IPR013320">
    <property type="entry name" value="ConA-like_dom_sf"/>
</dbReference>
<accession>A0A665UIR4</accession>
<sequence length="1465" mass="162515">MMTEIDYSGELEEADPPARLPVGGYSPWGSPVPRVPPSWMTALYFSGRQEQLKVKPTARLELPRDKFSLELWLKPEGGQSNPAVIAGVFDNCSHSLSEKGWSVGIRTVEPDGTKDARFYFTLRTDRAVKSTTVYSHHTYRASVWTHLMATYNGHNMTLYVDGAKVGESNHQSGNLYSSFMKTCRTLFLGSNQSDEGPSFRGYIGGLVLWDYARAHEDLLKRPVEQLWTPYKDAFHPTIITTPVPDEEIVSSFLPPPCGLTPCDNTDIVLSYNNNWQLRAPKVVRYRIVNLSDDDGGNPTVSEAQIQRQHWALTEAFRPYNITLDLSVHTVRNSSLKQRFILSNCQIGKIGNRQCDPECDHPRTGHDGGDCLRLGACYNWKRQDGVCNMECNTIHYDYDDGDCCDPDITDVLKTCFDPESPDRAYMSVKELKEELHLNGMETLNVFFANNSVREELAGAATWPWAKEALTHQGGMVLNPAYFGTTGHHNTMIHEMGHIFGLYHVFKGVSERDSCDDPCQETIPSMETGDLCADTAPTPKSKACHDPGAVNDTCGVITYQDTPYSNYMSYTDDNCTNHFTPNQVARMHCYLDLVYQKWLIDHRPTPIPLAPIVTDQTPDSVSVYWLPPIRGPLYQRYDYISVCLNWCRDGVFHQYASEASSPRICDTSGYWTPDEAVGPPDVEQPCDPSLQAWSPELSLYDTNVTSPCPDTEGCTLTLRFLHPIVPHSLTLWVTYISSSKETGIYVQAIYDTSDINLGPQHVFCDTPLTLRLYTHNTPIAAIKLCTFDEKMEIDAAMLSSGPRSPLCSGCQPLLYTIQRQPPFTSKLSTPQTQQTFTDSSVMQGVTYQYTVRVEADGLLSDPSPPLFYTHGQSYCGDGLIQGTEQCDDSNLLDGDGCSKKCLKEMGFNCNGEPSQCYVFDGDGVCEEFERVSSVQDCGYFTPLGYTDQWASTATASHQDSKLCPAHAATGEPSLTKVLPSQKLPSDAWFPCTAQSETNNNLEHSFWLKVGFDHPGVAASVMVYLTSDGSWSGEQCRRTANIFLTDTTGHNHSLGTYDLSCHRNPLVVNVTHDLSQPFFLTASVILLFSSPTVAVGGVALRTSCHFSTFALTGCASEGGLSHSYLLNTRICSPPKLEDASVRCTGGGEASRCSVHCHRGFSITRKIELECFHGSWDRVVSCQPVDCGLPEQSHVYHAIFSCPWGTTFGKQCSFTCASPAILQGDSDRLECLEDGLWSFPEAYCKIECPEVPNIPNARLLTADCTASGHDVGSVCRYKCNAGFYIIGSLKKKTPRKYFKLECLEGGQWEETGCEPISCPALPDVFQGMYTCTNGLFYDTRCTLQCSDKTENSDIRCTKDGKWTAEFTMCSKLQGSCSPPSGLNSVEYSCAEGMDVGDIVCTGMMKWYPDPQHIHCIQSCEPFGGDGWCDTTNNRAYCQYDGGDCCPSTLSTRKVHKWTLPCCFPLCSCR</sequence>
<keyword evidence="4" id="KW-1015">Disulfide bond</keyword>
<dbReference type="InterPro" id="IPR035976">
    <property type="entry name" value="Sushi/SCR/CCP_sf"/>
</dbReference>
<reference evidence="8" key="3">
    <citation type="submission" date="2025-09" db="UniProtKB">
        <authorList>
            <consortium name="Ensembl"/>
        </authorList>
    </citation>
    <scope>IDENTIFICATION</scope>
</reference>
<dbReference type="Gene3D" id="3.40.390.10">
    <property type="entry name" value="Collagenase (Catalytic Domain)"/>
    <property type="match status" value="1"/>
</dbReference>
<comment type="caution">
    <text evidence="6">Lacks conserved residue(s) required for the propagation of feature annotation.</text>
</comment>
<evidence type="ECO:0000313" key="8">
    <source>
        <dbReference type="Ensembl" id="ENSENLP00000019237.1"/>
    </source>
</evidence>
<evidence type="ECO:0000256" key="4">
    <source>
        <dbReference type="ARBA" id="ARBA00023157"/>
    </source>
</evidence>
<reference evidence="8" key="2">
    <citation type="submission" date="2025-08" db="UniProtKB">
        <authorList>
            <consortium name="Ensembl"/>
        </authorList>
    </citation>
    <scope>IDENTIFICATION</scope>
</reference>
<gene>
    <name evidence="8" type="primary">pappa2</name>
</gene>
<comment type="similarity">
    <text evidence="1">Belongs to the peptidase M43B family.</text>
</comment>
<organism evidence="8 9">
    <name type="scientific">Echeneis naucrates</name>
    <name type="common">Live sharksucker</name>
    <dbReference type="NCBI Taxonomy" id="173247"/>
    <lineage>
        <taxon>Eukaryota</taxon>
        <taxon>Metazoa</taxon>
        <taxon>Chordata</taxon>
        <taxon>Craniata</taxon>
        <taxon>Vertebrata</taxon>
        <taxon>Euteleostomi</taxon>
        <taxon>Actinopterygii</taxon>
        <taxon>Neopterygii</taxon>
        <taxon>Teleostei</taxon>
        <taxon>Neoteleostei</taxon>
        <taxon>Acanthomorphata</taxon>
        <taxon>Carangaria</taxon>
        <taxon>Carangiformes</taxon>
        <taxon>Echeneidae</taxon>
        <taxon>Echeneis</taxon>
    </lineage>
</organism>
<dbReference type="Gene3D" id="2.60.120.200">
    <property type="match status" value="1"/>
</dbReference>
<dbReference type="Proteomes" id="UP000472264">
    <property type="component" value="Chromosome 17"/>
</dbReference>
<dbReference type="InterPro" id="IPR011936">
    <property type="entry name" value="Myxo_disulph_rpt"/>
</dbReference>
<keyword evidence="2" id="KW-0732">Signal</keyword>
<dbReference type="GO" id="GO:0005615">
    <property type="term" value="C:extracellular space"/>
    <property type="evidence" value="ECO:0007669"/>
    <property type="project" value="TreeGrafter"/>
</dbReference>
<dbReference type="InterPro" id="IPR043543">
    <property type="entry name" value="PAPPA/PAPPA2"/>
</dbReference>
<dbReference type="GO" id="GO:0006508">
    <property type="term" value="P:proteolysis"/>
    <property type="evidence" value="ECO:0007669"/>
    <property type="project" value="TreeGrafter"/>
</dbReference>
<keyword evidence="5" id="KW-0325">Glycoprotein</keyword>
<dbReference type="Ensembl" id="ENSENLT00000019946.1">
    <property type="protein sequence ID" value="ENSENLP00000019237.1"/>
    <property type="gene ID" value="ENSENLG00000008752.1"/>
</dbReference>
<dbReference type="GO" id="GO:0007166">
    <property type="term" value="P:cell surface receptor signaling pathway"/>
    <property type="evidence" value="ECO:0007669"/>
    <property type="project" value="TreeGrafter"/>
</dbReference>
<evidence type="ECO:0000256" key="3">
    <source>
        <dbReference type="ARBA" id="ARBA00022737"/>
    </source>
</evidence>
<dbReference type="GO" id="GO:0004222">
    <property type="term" value="F:metalloendopeptidase activity"/>
    <property type="evidence" value="ECO:0007669"/>
    <property type="project" value="TreeGrafter"/>
</dbReference>
<evidence type="ECO:0000256" key="1">
    <source>
        <dbReference type="ARBA" id="ARBA00008721"/>
    </source>
</evidence>
<dbReference type="InterPro" id="IPR024079">
    <property type="entry name" value="MetalloPept_cat_dom_sf"/>
</dbReference>
<protein>
    <submittedName>
        <fullName evidence="8">Pappalysin 2</fullName>
    </submittedName>
</protein>
<dbReference type="Pfam" id="PF05572">
    <property type="entry name" value="Peptidase_M43"/>
    <property type="match status" value="1"/>
</dbReference>
<name>A0A665UIR4_ECHNA</name>
<dbReference type="SMART" id="SM00560">
    <property type="entry name" value="LamGL"/>
    <property type="match status" value="1"/>
</dbReference>
<dbReference type="InterPro" id="IPR000800">
    <property type="entry name" value="Notch_dom"/>
</dbReference>
<dbReference type="Pfam" id="PF13948">
    <property type="entry name" value="DUF4215"/>
    <property type="match status" value="1"/>
</dbReference>
<proteinExistence type="inferred from homology"/>
<dbReference type="SUPFAM" id="SSF55486">
    <property type="entry name" value="Metalloproteases ('zincins'), catalytic domain"/>
    <property type="match status" value="1"/>
</dbReference>
<keyword evidence="9" id="KW-1185">Reference proteome</keyword>
<dbReference type="NCBIfam" id="TIGR02232">
    <property type="entry name" value="myxo_disulf_rpt"/>
    <property type="match status" value="1"/>
</dbReference>
<reference evidence="8" key="1">
    <citation type="submission" date="2021-04" db="EMBL/GenBank/DDBJ databases">
        <authorList>
            <consortium name="Wellcome Sanger Institute Data Sharing"/>
        </authorList>
    </citation>
    <scope>NUCLEOTIDE SEQUENCE [LARGE SCALE GENOMIC DNA]</scope>
</reference>
<dbReference type="SMART" id="SM00032">
    <property type="entry name" value="CCP"/>
    <property type="match status" value="4"/>
</dbReference>
<dbReference type="PANTHER" id="PTHR46130:SF1">
    <property type="entry name" value="PAPPALYSIN-2"/>
    <property type="match status" value="1"/>
</dbReference>
<dbReference type="Pfam" id="PF13385">
    <property type="entry name" value="Laminin_G_3"/>
    <property type="match status" value="1"/>
</dbReference>
<keyword evidence="3" id="KW-0677">Repeat</keyword>
<dbReference type="InterPro" id="IPR000436">
    <property type="entry name" value="Sushi_SCR_CCP_dom"/>
</dbReference>
<dbReference type="PANTHER" id="PTHR46130">
    <property type="entry name" value="LAMGL DOMAIN-CONTAINING PROTEIN"/>
    <property type="match status" value="1"/>
</dbReference>
<dbReference type="SUPFAM" id="SSF57535">
    <property type="entry name" value="Complement control module/SCR domain"/>
    <property type="match status" value="3"/>
</dbReference>
<dbReference type="CDD" id="cd00033">
    <property type="entry name" value="CCP"/>
    <property type="match status" value="3"/>
</dbReference>
<dbReference type="PROSITE" id="PS50923">
    <property type="entry name" value="SUSHI"/>
    <property type="match status" value="1"/>
</dbReference>
<dbReference type="SUPFAM" id="SSF49899">
    <property type="entry name" value="Concanavalin A-like lectins/glucanases"/>
    <property type="match status" value="1"/>
</dbReference>
<dbReference type="InterPro" id="IPR006558">
    <property type="entry name" value="LamG-like"/>
</dbReference>
<dbReference type="InterPro" id="IPR058897">
    <property type="entry name" value="PAPPA_SD_C"/>
</dbReference>
<evidence type="ECO:0000256" key="6">
    <source>
        <dbReference type="PROSITE-ProRule" id="PRU00302"/>
    </source>
</evidence>
<feature type="domain" description="Sushi" evidence="7">
    <location>
        <begin position="1181"/>
        <end position="1242"/>
    </location>
</feature>
<dbReference type="InterPro" id="IPR008754">
    <property type="entry name" value="Peptidase_M43"/>
</dbReference>
<dbReference type="SMART" id="SM00004">
    <property type="entry name" value="NL"/>
    <property type="match status" value="2"/>
</dbReference>
<evidence type="ECO:0000259" key="7">
    <source>
        <dbReference type="PROSITE" id="PS50923"/>
    </source>
</evidence>
<evidence type="ECO:0000313" key="9">
    <source>
        <dbReference type="Proteomes" id="UP000472264"/>
    </source>
</evidence>
<dbReference type="Pfam" id="PF00084">
    <property type="entry name" value="Sushi"/>
    <property type="match status" value="1"/>
</dbReference>
<evidence type="ECO:0000256" key="5">
    <source>
        <dbReference type="ARBA" id="ARBA00023180"/>
    </source>
</evidence>
<dbReference type="Pfam" id="PF25900">
    <property type="entry name" value="PAPPA"/>
    <property type="match status" value="2"/>
</dbReference>
<evidence type="ECO:0000256" key="2">
    <source>
        <dbReference type="ARBA" id="ARBA00022729"/>
    </source>
</evidence>